<feature type="compositionally biased region" description="Low complexity" evidence="13">
    <location>
        <begin position="732"/>
        <end position="744"/>
    </location>
</feature>
<dbReference type="InterPro" id="IPR026452">
    <property type="entry name" value="Surf_glycop_sig_pep"/>
</dbReference>
<evidence type="ECO:0000256" key="1">
    <source>
        <dbReference type="ARBA" id="ARBA00004236"/>
    </source>
</evidence>
<name>A0A1H5UU74_9EURY</name>
<evidence type="ECO:0000256" key="4">
    <source>
        <dbReference type="ARBA" id="ARBA00022475"/>
    </source>
</evidence>
<keyword evidence="4" id="KW-1003">Cell membrane</keyword>
<organism evidence="17 18">
    <name type="scientific">Halobellus limi</name>
    <dbReference type="NCBI Taxonomy" id="699433"/>
    <lineage>
        <taxon>Archaea</taxon>
        <taxon>Methanobacteriati</taxon>
        <taxon>Methanobacteriota</taxon>
        <taxon>Stenosarchaea group</taxon>
        <taxon>Halobacteria</taxon>
        <taxon>Halobacteriales</taxon>
        <taxon>Haloferacaceae</taxon>
        <taxon>Halobellus</taxon>
    </lineage>
</organism>
<keyword evidence="6" id="KW-0964">Secreted</keyword>
<dbReference type="InterPro" id="IPR026371">
    <property type="entry name" value="PGF_CTERM"/>
</dbReference>
<evidence type="ECO:0000256" key="7">
    <source>
        <dbReference type="ARBA" id="ARBA00022601"/>
    </source>
</evidence>
<evidence type="ECO:0000256" key="10">
    <source>
        <dbReference type="ARBA" id="ARBA00022989"/>
    </source>
</evidence>
<dbReference type="GO" id="GO:0030115">
    <property type="term" value="C:S-layer"/>
    <property type="evidence" value="ECO:0007669"/>
    <property type="project" value="UniProtKB-SubCell"/>
</dbReference>
<keyword evidence="10" id="KW-1133">Transmembrane helix</keyword>
<accession>A0A1H5UU74</accession>
<dbReference type="Proteomes" id="UP000296733">
    <property type="component" value="Chromosome"/>
</dbReference>
<evidence type="ECO:0000256" key="11">
    <source>
        <dbReference type="ARBA" id="ARBA00023136"/>
    </source>
</evidence>
<proteinExistence type="inferred from homology"/>
<dbReference type="Pfam" id="PF25162">
    <property type="entry name" value="DUF7827"/>
    <property type="match status" value="1"/>
</dbReference>
<dbReference type="AlphaFoldDB" id="A0A1H5UU74"/>
<reference evidence="17 18" key="1">
    <citation type="submission" date="2016-10" db="EMBL/GenBank/DDBJ databases">
        <authorList>
            <person name="de Groot N.N."/>
        </authorList>
    </citation>
    <scope>NUCLEOTIDE SEQUENCE [LARGE SCALE GENOMIC DNA]</scope>
    <source>
        <strain evidence="17 18">CGMCC 1.10331</strain>
    </source>
</reference>
<comment type="similarity">
    <text evidence="3">Belongs to the halobacterial S-layer protein family.</text>
</comment>
<evidence type="ECO:0000256" key="9">
    <source>
        <dbReference type="ARBA" id="ARBA00022729"/>
    </source>
</evidence>
<reference evidence="16 19" key="2">
    <citation type="journal article" date="2019" name="Nat. Commun.">
        <title>A new type of DNA phosphorothioation-based antiviral system in archaea.</title>
        <authorList>
            <person name="Xiong L."/>
            <person name="Liu S."/>
            <person name="Chen S."/>
            <person name="Xiao Y."/>
            <person name="Zhu B."/>
            <person name="Gao Y."/>
            <person name="Zhang Y."/>
            <person name="Chen B."/>
            <person name="Luo J."/>
            <person name="Deng Z."/>
            <person name="Chen X."/>
            <person name="Wang L."/>
            <person name="Chen S."/>
        </authorList>
    </citation>
    <scope>NUCLEOTIDE SEQUENCE [LARGE SCALE GENOMIC DNA]</scope>
    <source>
        <strain evidence="16 19">CGMCC 1.10331</strain>
    </source>
</reference>
<evidence type="ECO:0000256" key="12">
    <source>
        <dbReference type="ARBA" id="ARBA00023180"/>
    </source>
</evidence>
<sequence length="808" mass="85223">MTGNTTKTRAVILAALMVFSVFAGTVAFTGSAAAGTPTYTGNAVHYVNESGSGTPVVEVPFEGGTIDVTTVSNSSFTLLDDGDNASAYVENYEVRDGAVYIEVNQTIASNDLEVDISDTVQSTSNDPVSNPGEKSIIFAGQTLEFDESAPTPSSPANSSAYQGSVVAIETNATNTDVTVEGEDNNYFSEGSTGTNSTVFTFDTSDREIGEYRVFVAGSDDSNNRTFINVRDLQLDVEVDDLNVTNEDTIEGTVSAVAGGRNVDIDLLDSSGDSVNTTNVNLNGQGEYDFEFNTQTADDGSVLETGTYTVEVTDTTSGVATESSDIEVSEAADEDVDFASNVISNQRGDFLEATVELTSTDTATLSFGSQSDGVVANATVEDDDGDGQVTVYLNTYNMQNGNDVYSLDSDSDDVILDQNNPTKTSDLIDAGDYDFEVQAGDQGVGTGVTSSDDVATVTLEERSTDALRMWTGSSDEIGSVSDLEDVNEALDEGQITQSSEVAVGDLAVHQLEASGFEGALDARDNELVTQEFVNLNRTGPINLTIEEADPGANQAPSELALDSTNNLTVIADGENDTYFIIVDTGEAQFKGGEDLPADDDTALETNFTVINRDAGYDFTPEGEFDSDENEETILEWGANEPDVTVSQPYNVSQASGQSISGTTNIAPGTELNLRVRSQSGTSPSFLKTASPVVESDGTWSAEFDFSEQNVGDEYDIVVNANILASATEEEGTVVEAVETDTATPEPDTDTPEPDTDTPEPDTDTPEPDTDTPEPDTETSEPTETSTPGFGVVVALTALLAAALLATRRD</sequence>
<feature type="region of interest" description="Disordered" evidence="13">
    <location>
        <begin position="727"/>
        <end position="788"/>
    </location>
</feature>
<dbReference type="Proteomes" id="UP000236740">
    <property type="component" value="Unassembled WGS sequence"/>
</dbReference>
<keyword evidence="5" id="KW-0134">Cell wall</keyword>
<dbReference type="GeneID" id="39857241"/>
<dbReference type="InterPro" id="IPR057149">
    <property type="entry name" value="DUF7827"/>
</dbReference>
<keyword evidence="8" id="KW-0812">Transmembrane</keyword>
<dbReference type="EMBL" id="FNVN01000001">
    <property type="protein sequence ID" value="SEF78682.1"/>
    <property type="molecule type" value="Genomic_DNA"/>
</dbReference>
<evidence type="ECO:0000313" key="16">
    <source>
        <dbReference type="EMBL" id="QCC48854.1"/>
    </source>
</evidence>
<dbReference type="GO" id="GO:0005886">
    <property type="term" value="C:plasma membrane"/>
    <property type="evidence" value="ECO:0007669"/>
    <property type="project" value="UniProtKB-SubCell"/>
</dbReference>
<keyword evidence="12" id="KW-0325">Glycoprotein</keyword>
<dbReference type="RefSeq" id="WP_103990484.1">
    <property type="nucleotide sequence ID" value="NZ_CP031311.1"/>
</dbReference>
<protein>
    <submittedName>
        <fullName evidence="17">PGF-CTERM protein/surface glycoprotein</fullName>
    </submittedName>
    <submittedName>
        <fullName evidence="16">PGF-CTERM sorting domain-containing protein</fullName>
    </submittedName>
</protein>
<evidence type="ECO:0000259" key="14">
    <source>
        <dbReference type="Pfam" id="PF18204"/>
    </source>
</evidence>
<evidence type="ECO:0000256" key="3">
    <source>
        <dbReference type="ARBA" id="ARBA00009327"/>
    </source>
</evidence>
<evidence type="ECO:0000313" key="19">
    <source>
        <dbReference type="Proteomes" id="UP000296733"/>
    </source>
</evidence>
<gene>
    <name evidence="16" type="ORF">DV707_04095</name>
    <name evidence="17" type="ORF">SAMN04488133_0735</name>
</gene>
<keyword evidence="7" id="KW-0701">S-layer</keyword>
<dbReference type="NCBIfam" id="TIGR04207">
    <property type="entry name" value="halo_sig_pep"/>
    <property type="match status" value="1"/>
</dbReference>
<keyword evidence="11" id="KW-0472">Membrane</keyword>
<evidence type="ECO:0000259" key="15">
    <source>
        <dbReference type="Pfam" id="PF25162"/>
    </source>
</evidence>
<evidence type="ECO:0000256" key="8">
    <source>
        <dbReference type="ARBA" id="ARBA00022692"/>
    </source>
</evidence>
<dbReference type="NCBIfam" id="TIGR04126">
    <property type="entry name" value="PGF_CTERM"/>
    <property type="match status" value="1"/>
</dbReference>
<keyword evidence="9" id="KW-0732">Signal</keyword>
<feature type="domain" description="PGF-CTERM archaeal protein-sorting signal" evidence="14">
    <location>
        <begin position="785"/>
        <end position="807"/>
    </location>
</feature>
<evidence type="ECO:0000256" key="2">
    <source>
        <dbReference type="ARBA" id="ARBA00004237"/>
    </source>
</evidence>
<dbReference type="NCBIfam" id="NF045517">
    <property type="entry name" value="halo_surf_dom"/>
    <property type="match status" value="1"/>
</dbReference>
<evidence type="ECO:0000256" key="13">
    <source>
        <dbReference type="SAM" id="MobiDB-lite"/>
    </source>
</evidence>
<feature type="compositionally biased region" description="Acidic residues" evidence="13">
    <location>
        <begin position="745"/>
        <end position="779"/>
    </location>
</feature>
<dbReference type="Pfam" id="PF18204">
    <property type="entry name" value="PGF-CTERM"/>
    <property type="match status" value="1"/>
</dbReference>
<evidence type="ECO:0000256" key="6">
    <source>
        <dbReference type="ARBA" id="ARBA00022525"/>
    </source>
</evidence>
<feature type="domain" description="DUF7827" evidence="15">
    <location>
        <begin position="327"/>
        <end position="439"/>
    </location>
</feature>
<dbReference type="OrthoDB" id="325633at2157"/>
<dbReference type="KEGG" id="hlm:DV707_04095"/>
<evidence type="ECO:0000313" key="17">
    <source>
        <dbReference type="EMBL" id="SEF78682.1"/>
    </source>
</evidence>
<comment type="subcellular location">
    <subcellularLocation>
        <location evidence="1">Cell membrane</location>
    </subcellularLocation>
    <subcellularLocation>
        <location evidence="2">Secreted</location>
        <location evidence="2">Cell wall</location>
        <location evidence="2">S-layer</location>
    </subcellularLocation>
</comment>
<keyword evidence="18" id="KW-1185">Reference proteome</keyword>
<evidence type="ECO:0000256" key="5">
    <source>
        <dbReference type="ARBA" id="ARBA00022512"/>
    </source>
</evidence>
<evidence type="ECO:0000313" key="18">
    <source>
        <dbReference type="Proteomes" id="UP000236740"/>
    </source>
</evidence>
<dbReference type="EMBL" id="CP031311">
    <property type="protein sequence ID" value="QCC48854.1"/>
    <property type="molecule type" value="Genomic_DNA"/>
</dbReference>